<feature type="domain" description="BTB" evidence="8">
    <location>
        <begin position="41"/>
        <end position="108"/>
    </location>
</feature>
<evidence type="ECO:0000259" key="8">
    <source>
        <dbReference type="PROSITE" id="PS50097"/>
    </source>
</evidence>
<keyword evidence="4" id="KW-0677">Repeat</keyword>
<dbReference type="Gene3D" id="3.30.710.10">
    <property type="entry name" value="Potassium Channel Kv1.1, Chain A"/>
    <property type="match status" value="1"/>
</dbReference>
<dbReference type="PANTHER" id="PTHR24412:SF466">
    <property type="entry name" value="RING CANAL KELCH PROTEIN"/>
    <property type="match status" value="1"/>
</dbReference>
<proteinExistence type="predicted"/>
<protein>
    <recommendedName>
        <fullName evidence="2">Kelch-like protein diablo</fullName>
    </recommendedName>
</protein>
<evidence type="ECO:0000256" key="3">
    <source>
        <dbReference type="ARBA" id="ARBA00022441"/>
    </source>
</evidence>
<dbReference type="PANTHER" id="PTHR24412">
    <property type="entry name" value="KELCH PROTEIN"/>
    <property type="match status" value="1"/>
</dbReference>
<dbReference type="EnsemblMetazoa" id="XM_016802953.2">
    <property type="protein sequence ID" value="XP_016658442.1"/>
    <property type="gene ID" value="LOC100575513"/>
</dbReference>
<dbReference type="OrthoDB" id="45365at2759"/>
<dbReference type="AlphaFoldDB" id="A0A8R2D2K9"/>
<accession>A0A8R2D2K9</accession>
<dbReference type="InterPro" id="IPR000210">
    <property type="entry name" value="BTB/POZ_dom"/>
</dbReference>
<dbReference type="RefSeq" id="XP_016658442.1">
    <property type="nucleotide sequence ID" value="XM_016802953.1"/>
</dbReference>
<dbReference type="Gene3D" id="1.25.40.420">
    <property type="match status" value="1"/>
</dbReference>
<dbReference type="InterPro" id="IPR011705">
    <property type="entry name" value="BACK"/>
</dbReference>
<comment type="pathway">
    <text evidence="1">Protein modification; protein ubiquitination.</text>
</comment>
<evidence type="ECO:0000313" key="9">
    <source>
        <dbReference type="EnsemblMetazoa" id="XP_016658443.1"/>
    </source>
</evidence>
<dbReference type="SMART" id="SM00612">
    <property type="entry name" value="Kelch"/>
    <property type="match status" value="6"/>
</dbReference>
<name>A0A8R2D2K9_ACYPI</name>
<dbReference type="KEGG" id="api:100575513"/>
<dbReference type="FunFam" id="1.25.40.420:FF:000001">
    <property type="entry name" value="Kelch-like family member 12"/>
    <property type="match status" value="1"/>
</dbReference>
<dbReference type="RefSeq" id="XP_016658443.1">
    <property type="nucleotide sequence ID" value="XM_016802954.1"/>
</dbReference>
<organism evidence="9 10">
    <name type="scientific">Acyrthosiphon pisum</name>
    <name type="common">Pea aphid</name>
    <dbReference type="NCBI Taxonomy" id="7029"/>
    <lineage>
        <taxon>Eukaryota</taxon>
        <taxon>Metazoa</taxon>
        <taxon>Ecdysozoa</taxon>
        <taxon>Arthropoda</taxon>
        <taxon>Hexapoda</taxon>
        <taxon>Insecta</taxon>
        <taxon>Pterygota</taxon>
        <taxon>Neoptera</taxon>
        <taxon>Paraneoptera</taxon>
        <taxon>Hemiptera</taxon>
        <taxon>Sternorrhyncha</taxon>
        <taxon>Aphidomorpha</taxon>
        <taxon>Aphidoidea</taxon>
        <taxon>Aphididae</taxon>
        <taxon>Macrosiphini</taxon>
        <taxon>Acyrthosiphon</taxon>
    </lineage>
</organism>
<evidence type="ECO:0000256" key="6">
    <source>
        <dbReference type="ARBA" id="ARBA00023203"/>
    </source>
</evidence>
<dbReference type="PIRSF" id="PIRSF037037">
    <property type="entry name" value="Kelch-like_protein_gigaxonin"/>
    <property type="match status" value="1"/>
</dbReference>
<evidence type="ECO:0000313" key="10">
    <source>
        <dbReference type="Proteomes" id="UP000007819"/>
    </source>
</evidence>
<dbReference type="SMART" id="SM00225">
    <property type="entry name" value="BTB"/>
    <property type="match status" value="1"/>
</dbReference>
<dbReference type="SUPFAM" id="SSF117281">
    <property type="entry name" value="Kelch motif"/>
    <property type="match status" value="1"/>
</dbReference>
<keyword evidence="6" id="KW-0009">Actin-binding</keyword>
<dbReference type="EnsemblMetazoa" id="XM_016802954.2">
    <property type="protein sequence ID" value="XP_016658443.1"/>
    <property type="gene ID" value="LOC100575513"/>
</dbReference>
<dbReference type="GeneID" id="100575513"/>
<dbReference type="InterPro" id="IPR011333">
    <property type="entry name" value="SKP1/BTB/POZ_sf"/>
</dbReference>
<evidence type="ECO:0000256" key="2">
    <source>
        <dbReference type="ARBA" id="ARBA00013699"/>
    </source>
</evidence>
<keyword evidence="10" id="KW-1185">Reference proteome</keyword>
<dbReference type="InterPro" id="IPR006652">
    <property type="entry name" value="Kelch_1"/>
</dbReference>
<dbReference type="SUPFAM" id="SSF54695">
    <property type="entry name" value="POZ domain"/>
    <property type="match status" value="1"/>
</dbReference>
<evidence type="ECO:0000256" key="4">
    <source>
        <dbReference type="ARBA" id="ARBA00022737"/>
    </source>
</evidence>
<dbReference type="Pfam" id="PF24681">
    <property type="entry name" value="Kelch_KLHDC2_KLHL20_DRC7"/>
    <property type="match status" value="1"/>
</dbReference>
<dbReference type="InterPro" id="IPR017096">
    <property type="entry name" value="BTB-kelch_protein"/>
</dbReference>
<keyword evidence="3" id="KW-0880">Kelch repeat</keyword>
<reference evidence="10" key="1">
    <citation type="submission" date="2010-06" db="EMBL/GenBank/DDBJ databases">
        <authorList>
            <person name="Jiang H."/>
            <person name="Abraham K."/>
            <person name="Ali S."/>
            <person name="Alsbrooks S.L."/>
            <person name="Anim B.N."/>
            <person name="Anosike U.S."/>
            <person name="Attaway T."/>
            <person name="Bandaranaike D.P."/>
            <person name="Battles P.K."/>
            <person name="Bell S.N."/>
            <person name="Bell A.V."/>
            <person name="Beltran B."/>
            <person name="Bickham C."/>
            <person name="Bustamante Y."/>
            <person name="Caleb T."/>
            <person name="Canada A."/>
            <person name="Cardenas V."/>
            <person name="Carter K."/>
            <person name="Chacko J."/>
            <person name="Chandrabose M.N."/>
            <person name="Chavez D."/>
            <person name="Chavez A."/>
            <person name="Chen L."/>
            <person name="Chu H.-S."/>
            <person name="Claassen K.J."/>
            <person name="Cockrell R."/>
            <person name="Collins M."/>
            <person name="Cooper J.A."/>
            <person name="Cree A."/>
            <person name="Curry S.M."/>
            <person name="Da Y."/>
            <person name="Dao M.D."/>
            <person name="Das B."/>
            <person name="Davila M.-L."/>
            <person name="Davy-Carroll L."/>
            <person name="Denson S."/>
            <person name="Dinh H."/>
            <person name="Ebong V.E."/>
            <person name="Edwards J.R."/>
            <person name="Egan A."/>
            <person name="El-Daye J."/>
            <person name="Escobedo L."/>
            <person name="Fernandez S."/>
            <person name="Fernando P.R."/>
            <person name="Flagg N."/>
            <person name="Forbes L.D."/>
            <person name="Fowler R.G."/>
            <person name="Fu Q."/>
            <person name="Gabisi R.A."/>
            <person name="Ganer J."/>
            <person name="Garbino Pronczuk A."/>
            <person name="Garcia R.M."/>
            <person name="Garner T."/>
            <person name="Garrett T.E."/>
            <person name="Gonzalez D.A."/>
            <person name="Hamid H."/>
            <person name="Hawkins E.S."/>
            <person name="Hirani K."/>
            <person name="Hogues M.E."/>
            <person name="Hollins B."/>
            <person name="Hsiao C.-H."/>
            <person name="Jabil R."/>
            <person name="James M.L."/>
            <person name="Jhangiani S.N."/>
            <person name="Johnson B."/>
            <person name="Johnson Q."/>
            <person name="Joshi V."/>
            <person name="Kalu J.B."/>
            <person name="Kam C."/>
            <person name="Kashfia A."/>
            <person name="Keebler J."/>
            <person name="Kisamo H."/>
            <person name="Kovar C.L."/>
            <person name="Lago L.A."/>
            <person name="Lai C.-Y."/>
            <person name="Laidlaw J."/>
            <person name="Lara F."/>
            <person name="Le T.-K."/>
            <person name="Lee S.L."/>
            <person name="Legall F.H."/>
            <person name="Lemon S.J."/>
            <person name="Lewis L.R."/>
            <person name="Li B."/>
            <person name="Liu Y."/>
            <person name="Liu Y.-S."/>
            <person name="Lopez J."/>
            <person name="Lozado R.J."/>
            <person name="Lu J."/>
            <person name="Madu R.C."/>
            <person name="Maheshwari M."/>
            <person name="Maheshwari R."/>
            <person name="Malloy K."/>
            <person name="Martinez E."/>
            <person name="Mathew T."/>
            <person name="Mercado I.C."/>
            <person name="Mercado C."/>
            <person name="Meyer B."/>
            <person name="Montgomery K."/>
            <person name="Morgan M.B."/>
            <person name="Munidasa M."/>
            <person name="Nazareth L.V."/>
            <person name="Nelson J."/>
            <person name="Ng B.M."/>
            <person name="Nguyen N.B."/>
            <person name="Nguyen P.Q."/>
            <person name="Nguyen T."/>
            <person name="Obregon M."/>
            <person name="Okwuonu G.O."/>
            <person name="Onwere C.G."/>
            <person name="Orozco G."/>
            <person name="Parra A."/>
            <person name="Patel S."/>
            <person name="Patil S."/>
            <person name="Perez A."/>
            <person name="Perez Y."/>
            <person name="Pham C."/>
            <person name="Primus E.L."/>
            <person name="Pu L.-L."/>
            <person name="Puazo M."/>
            <person name="Qin X."/>
            <person name="Quiroz J.B."/>
            <person name="Reese J."/>
            <person name="Richards S."/>
            <person name="Rives C.M."/>
            <person name="Robberts R."/>
            <person name="Ruiz S.J."/>
            <person name="Ruiz M.J."/>
            <person name="Santibanez J."/>
            <person name="Schneider B.W."/>
            <person name="Sisson I."/>
            <person name="Smith M."/>
            <person name="Sodergren E."/>
            <person name="Song X.-Z."/>
            <person name="Song B.B."/>
            <person name="Summersgill H."/>
            <person name="Thelus R."/>
            <person name="Thornton R.D."/>
            <person name="Trejos Z.Y."/>
            <person name="Usmani K."/>
            <person name="Vattathil S."/>
            <person name="Villasana D."/>
            <person name="Walker D.L."/>
            <person name="Wang S."/>
            <person name="Wang K."/>
            <person name="White C.S."/>
            <person name="Williams A.C."/>
            <person name="Williamson J."/>
            <person name="Wilson K."/>
            <person name="Woghiren I.O."/>
            <person name="Woodworth J.R."/>
            <person name="Worley K.C."/>
            <person name="Wright R.A."/>
            <person name="Wu W."/>
            <person name="Young L."/>
            <person name="Zhang L."/>
            <person name="Zhang J."/>
            <person name="Zhu Y."/>
            <person name="Muzny D.M."/>
            <person name="Weinstock G."/>
            <person name="Gibbs R.A."/>
        </authorList>
    </citation>
    <scope>NUCLEOTIDE SEQUENCE [LARGE SCALE GENOMIC DNA]</scope>
    <source>
        <strain evidence="10">LSR1</strain>
    </source>
</reference>
<keyword evidence="5" id="KW-0833">Ubl conjugation pathway</keyword>
<sequence>MENTNQIPDSRRCKPDKLYKKSLFVDIYERLQSLWNGEFFCDVKLQTDDQKIISAHKVILSAASPYFHAMFTNFAERNHDLVALRQIDHTALLLLVNFIYSGKISVTEENVLILLPTADLLQLQGVKDACCDFLQSQLCPTNCIGIYTIADLHSCTKLKTSSEIYIHQHFLEVVGDNEFLSLSLEQLIKLISSDRLPVSSDEKVFESVISWVKYDLGSRQCVLSQLMQHVRLPLTSKDYILKKVAEEPLIKNCLKCYHYVLEALNTLKSEYHIPQCIQDKPRHGEKVILVVGGIQSELSYNLEWFDTRTYSWHFGPELISNFKKNSLVLMNDNILFVVNGYSSGYSQHYPSLFMLDLSLESLCWQRCADMLVERQTFGVGVINDNIYAVGGWSSTDGHCRSAEVYNYNTQTWHMISNMSTTRSSCAVGVLNDLLYVVGGYDQSRQALDTVECYNPSIGMWSPVANMCERRSGVGVGVLYGELYAVGGDDGSNFLSTVEKYSPKTGVWTTIAYLNFPRKNAEVVALDGFLYVLGGMDKSSNLDYVEFLNPDNNTFTVITAKWNIKWISPGAVAINRPQHFTTC</sequence>
<dbReference type="InterPro" id="IPR015915">
    <property type="entry name" value="Kelch-typ_b-propeller"/>
</dbReference>
<dbReference type="Proteomes" id="UP000007819">
    <property type="component" value="Chromosome A2"/>
</dbReference>
<evidence type="ECO:0000256" key="7">
    <source>
        <dbReference type="ARBA" id="ARBA00043912"/>
    </source>
</evidence>
<dbReference type="Gene3D" id="2.120.10.80">
    <property type="entry name" value="Kelch-type beta propeller"/>
    <property type="match status" value="1"/>
</dbReference>
<comment type="function">
    <text evidence="7">Probable substrate-specific adapter of an E3 ubiquitin-protein ligase complex which mediates the ubiquitination and subsequent proteasomal degradation of target proteins. May have a role in synapse differentiation and growth.</text>
</comment>
<dbReference type="GO" id="GO:0003779">
    <property type="term" value="F:actin binding"/>
    <property type="evidence" value="ECO:0007669"/>
    <property type="project" value="UniProtKB-KW"/>
</dbReference>
<dbReference type="PROSITE" id="PS50097">
    <property type="entry name" value="BTB"/>
    <property type="match status" value="1"/>
</dbReference>
<dbReference type="SMART" id="SM00875">
    <property type="entry name" value="BACK"/>
    <property type="match status" value="1"/>
</dbReference>
<dbReference type="Pfam" id="PF00651">
    <property type="entry name" value="BTB"/>
    <property type="match status" value="1"/>
</dbReference>
<evidence type="ECO:0000256" key="1">
    <source>
        <dbReference type="ARBA" id="ARBA00004906"/>
    </source>
</evidence>
<dbReference type="Pfam" id="PF07707">
    <property type="entry name" value="BACK"/>
    <property type="match status" value="1"/>
</dbReference>
<reference evidence="9" key="2">
    <citation type="submission" date="2022-06" db="UniProtKB">
        <authorList>
            <consortium name="EnsemblMetazoa"/>
        </authorList>
    </citation>
    <scope>IDENTIFICATION</scope>
</reference>
<evidence type="ECO:0000256" key="5">
    <source>
        <dbReference type="ARBA" id="ARBA00022786"/>
    </source>
</evidence>